<evidence type="ECO:0000313" key="3">
    <source>
        <dbReference type="Proteomes" id="UP001216595"/>
    </source>
</evidence>
<reference evidence="2 3" key="1">
    <citation type="submission" date="2023-01" db="EMBL/GenBank/DDBJ databases">
        <title>Novel species of the genus Asticcacaulis isolated from rivers.</title>
        <authorList>
            <person name="Lu H."/>
        </authorList>
    </citation>
    <scope>NUCLEOTIDE SEQUENCE [LARGE SCALE GENOMIC DNA]</scope>
    <source>
        <strain evidence="2 3">DXS10W</strain>
    </source>
</reference>
<dbReference type="InterPro" id="IPR052567">
    <property type="entry name" value="OP_Dioxygenase"/>
</dbReference>
<dbReference type="PANTHER" id="PTHR40202:SF1">
    <property type="entry name" value="HD DOMAIN-CONTAINING PROTEIN"/>
    <property type="match status" value="1"/>
</dbReference>
<proteinExistence type="predicted"/>
<organism evidence="2 3">
    <name type="scientific">Asticcacaulis currens</name>
    <dbReference type="NCBI Taxonomy" id="2984210"/>
    <lineage>
        <taxon>Bacteria</taxon>
        <taxon>Pseudomonadati</taxon>
        <taxon>Pseudomonadota</taxon>
        <taxon>Alphaproteobacteria</taxon>
        <taxon>Caulobacterales</taxon>
        <taxon>Caulobacteraceae</taxon>
        <taxon>Asticcacaulis</taxon>
    </lineage>
</organism>
<dbReference type="Proteomes" id="UP001216595">
    <property type="component" value="Unassembled WGS sequence"/>
</dbReference>
<dbReference type="CDD" id="cd00077">
    <property type="entry name" value="HDc"/>
    <property type="match status" value="1"/>
</dbReference>
<evidence type="ECO:0000313" key="2">
    <source>
        <dbReference type="EMBL" id="MDC7693445.1"/>
    </source>
</evidence>
<protein>
    <submittedName>
        <fullName evidence="2">HD domain-containing protein</fullName>
    </submittedName>
</protein>
<feature type="domain" description="HD" evidence="1">
    <location>
        <begin position="35"/>
        <end position="105"/>
    </location>
</feature>
<dbReference type="SUPFAM" id="SSF109604">
    <property type="entry name" value="HD-domain/PDEase-like"/>
    <property type="match status" value="1"/>
</dbReference>
<dbReference type="Pfam" id="PF01966">
    <property type="entry name" value="HD"/>
    <property type="match status" value="1"/>
</dbReference>
<dbReference type="RefSeq" id="WP_272740209.1">
    <property type="nucleotide sequence ID" value="NZ_JAQQKW010000002.1"/>
</dbReference>
<gene>
    <name evidence="2" type="ORF">PQU94_04005</name>
</gene>
<sequence>MTKLVSLEALHAEIRDIYLGNAQRPYGLYGINQLQHALQSAAHAEAQALSSALVIACLLHDVGHMIHDLGEAPAEDGVDDLHEALGAEWAAERFPLAVSDPIRLHVAAKRYLCSVEPGYEDGLSKDSRISLALQGGLMDSAEQLAFLHEPFADQAIALRRIDELAKDKHAVTDSLDAFLDRHLAAALTIETTLA</sequence>
<dbReference type="InterPro" id="IPR006674">
    <property type="entry name" value="HD_domain"/>
</dbReference>
<name>A0ABT5IC77_9CAUL</name>
<dbReference type="PANTHER" id="PTHR40202">
    <property type="match status" value="1"/>
</dbReference>
<dbReference type="InterPro" id="IPR003607">
    <property type="entry name" value="HD/PDEase_dom"/>
</dbReference>
<accession>A0ABT5IC77</accession>
<dbReference type="Gene3D" id="1.10.3210.10">
    <property type="entry name" value="Hypothetical protein af1432"/>
    <property type="match status" value="1"/>
</dbReference>
<keyword evidence="3" id="KW-1185">Reference proteome</keyword>
<comment type="caution">
    <text evidence="2">The sequence shown here is derived from an EMBL/GenBank/DDBJ whole genome shotgun (WGS) entry which is preliminary data.</text>
</comment>
<evidence type="ECO:0000259" key="1">
    <source>
        <dbReference type="Pfam" id="PF01966"/>
    </source>
</evidence>
<dbReference type="EMBL" id="JAQQKW010000002">
    <property type="protein sequence ID" value="MDC7693445.1"/>
    <property type="molecule type" value="Genomic_DNA"/>
</dbReference>